<sequence length="439" mass="50958">MSADLLFSKEAFENTRGNENKNIPRIIHMDMLAQNRSIGSYAKQKQKQYRNRYTNRYFESFEYDARRDANKKLSHWRLKRNSNTTIKNTGVPGQSQQQDGKVQWTLLKSFISCLPSRQPATEKGYIRVYQSNTFQVECKPGKTRPLYTYLNWSCDPSWIFEPGYGIPTMCYTKMLPNTIVMERDIIVDGLDDSNCGKTAKLEAFWREQLRTRQRWFFTVDDFNFGFVLKLIGGECTGKFYSNLQFQVQTKMSIQVMHKPRFFSLKPTTRAGVQSVLDEEIKLMLTSLHQDGKISAYTIDKQELLFKAVGCKEGSSIQRDEVYFAFELPSCRYCDRGEYLDRQLDRCFRCAHGWYSTLESDICFQCPLVQDSQSVSADSLADCYSVNIPSDSVFKSMMEAIFIATFYHLCICVFVIWNFRDTLFVSSRDDESDDKGSARA</sequence>
<proteinExistence type="predicted"/>
<keyword evidence="1" id="KW-0812">Transmembrane</keyword>
<comment type="caution">
    <text evidence="2">The sequence shown here is derived from an EMBL/GenBank/DDBJ whole genome shotgun (WGS) entry which is preliminary data.</text>
</comment>
<keyword evidence="3" id="KW-1185">Reference proteome</keyword>
<evidence type="ECO:0008006" key="4">
    <source>
        <dbReference type="Google" id="ProtNLM"/>
    </source>
</evidence>
<keyword evidence="1" id="KW-1133">Transmembrane helix</keyword>
<dbReference type="AlphaFoldDB" id="A0AAV4EKZ5"/>
<name>A0AAV4EKZ5_9GAST</name>
<reference evidence="2 3" key="1">
    <citation type="journal article" date="2021" name="Elife">
        <title>Chloroplast acquisition without the gene transfer in kleptoplastic sea slugs, Plakobranchus ocellatus.</title>
        <authorList>
            <person name="Maeda T."/>
            <person name="Takahashi S."/>
            <person name="Yoshida T."/>
            <person name="Shimamura S."/>
            <person name="Takaki Y."/>
            <person name="Nagai Y."/>
            <person name="Toyoda A."/>
            <person name="Suzuki Y."/>
            <person name="Arimoto A."/>
            <person name="Ishii H."/>
            <person name="Satoh N."/>
            <person name="Nishiyama T."/>
            <person name="Hasebe M."/>
            <person name="Maruyama T."/>
            <person name="Minagawa J."/>
            <person name="Obokata J."/>
            <person name="Shigenobu S."/>
        </authorList>
    </citation>
    <scope>NUCLEOTIDE SEQUENCE [LARGE SCALE GENOMIC DNA]</scope>
</reference>
<keyword evidence="1" id="KW-0472">Membrane</keyword>
<organism evidence="2 3">
    <name type="scientific">Elysia marginata</name>
    <dbReference type="NCBI Taxonomy" id="1093978"/>
    <lineage>
        <taxon>Eukaryota</taxon>
        <taxon>Metazoa</taxon>
        <taxon>Spiralia</taxon>
        <taxon>Lophotrochozoa</taxon>
        <taxon>Mollusca</taxon>
        <taxon>Gastropoda</taxon>
        <taxon>Heterobranchia</taxon>
        <taxon>Euthyneura</taxon>
        <taxon>Panpulmonata</taxon>
        <taxon>Sacoglossa</taxon>
        <taxon>Placobranchoidea</taxon>
        <taxon>Plakobranchidae</taxon>
        <taxon>Elysia</taxon>
    </lineage>
</organism>
<gene>
    <name evidence="2" type="ORF">ElyMa_003552400</name>
</gene>
<evidence type="ECO:0000313" key="3">
    <source>
        <dbReference type="Proteomes" id="UP000762676"/>
    </source>
</evidence>
<dbReference type="EMBL" id="BMAT01007269">
    <property type="protein sequence ID" value="GFR61260.1"/>
    <property type="molecule type" value="Genomic_DNA"/>
</dbReference>
<evidence type="ECO:0000256" key="1">
    <source>
        <dbReference type="SAM" id="Phobius"/>
    </source>
</evidence>
<accession>A0AAV4EKZ5</accession>
<feature type="transmembrane region" description="Helical" evidence="1">
    <location>
        <begin position="399"/>
        <end position="418"/>
    </location>
</feature>
<protein>
    <recommendedName>
        <fullName evidence="4">Sushi domain-containing protein</fullName>
    </recommendedName>
</protein>
<evidence type="ECO:0000313" key="2">
    <source>
        <dbReference type="EMBL" id="GFR61260.1"/>
    </source>
</evidence>
<dbReference type="Proteomes" id="UP000762676">
    <property type="component" value="Unassembled WGS sequence"/>
</dbReference>